<organism evidence="2 3">
    <name type="scientific">Dimorphilus gyrociliatus</name>
    <dbReference type="NCBI Taxonomy" id="2664684"/>
    <lineage>
        <taxon>Eukaryota</taxon>
        <taxon>Metazoa</taxon>
        <taxon>Spiralia</taxon>
        <taxon>Lophotrochozoa</taxon>
        <taxon>Annelida</taxon>
        <taxon>Polychaeta</taxon>
        <taxon>Polychaeta incertae sedis</taxon>
        <taxon>Dinophilidae</taxon>
        <taxon>Dimorphilus</taxon>
    </lineage>
</organism>
<sequence>MHEQIIIFEQGKLSQTPTFLDYSTASEAELSCTHLEKSKHPWIIWPMKTYSPCPIIGSWDFRSYSKKDSQLKVRTQFCPSERIPSRMESECMSGEGIQFIFPNKSCDFITNGKSKEIRLYNWGNWTEGDVIYFVLGSAHHAHYIMSFRDMRTLSRNATDAYSNEVMIHFYSYPVLPSEVNHVPHIQLRANKSSTGMHGICFDVDKNCKERAEKGLCSKEKFYCQLSCKSCNDRYSNFNECQFGNVDKTREWYFYRGDKKKKIIINSNGIARIDDFKQKFFCKAWNPNSGQDYPQYKVMTTFNNGCRPRYSCLEISTSITDGQLHSYRLSSSIINNYSSDVVCKKFKDDSTPLKDEIRSKERLSLFPVNDARYTPNMCSLNGTFRVAIVAYMNELVKGKSGHCTGTISDLNPSCSPTNRLRLKTEPPCLQNNFSQEIDFTCVGFTQVGKHTLLITKEDSFAAKFICWIIFRGVSDGVTIYKLKDANCGANIEKERKSFRLHFTPHAEKVTCIAKSPEAERRNEGGINSDYVNDDVEDRRYRQSYGNNAVKTSALLAYLPIFFLLLKIFI</sequence>
<evidence type="ECO:0000313" key="3">
    <source>
        <dbReference type="Proteomes" id="UP000549394"/>
    </source>
</evidence>
<name>A0A7I8VVG8_9ANNE</name>
<dbReference type="OrthoDB" id="5947018at2759"/>
<accession>A0A7I8VVG8</accession>
<proteinExistence type="predicted"/>
<dbReference type="AlphaFoldDB" id="A0A7I8VVG8"/>
<protein>
    <submittedName>
        <fullName evidence="2">DgyrCDS8804</fullName>
    </submittedName>
</protein>
<dbReference type="Pfam" id="PF23069">
    <property type="entry name" value="DUF7042"/>
    <property type="match status" value="1"/>
</dbReference>
<reference evidence="2 3" key="1">
    <citation type="submission" date="2020-08" db="EMBL/GenBank/DDBJ databases">
        <authorList>
            <person name="Hejnol A."/>
        </authorList>
    </citation>
    <scope>NUCLEOTIDE SEQUENCE [LARGE SCALE GENOMIC DNA]</scope>
</reference>
<evidence type="ECO:0000313" key="2">
    <source>
        <dbReference type="EMBL" id="CAD5120232.1"/>
    </source>
</evidence>
<dbReference type="Proteomes" id="UP000549394">
    <property type="component" value="Unassembled WGS sequence"/>
</dbReference>
<feature type="domain" description="DUF7042" evidence="1">
    <location>
        <begin position="375"/>
        <end position="497"/>
    </location>
</feature>
<evidence type="ECO:0000259" key="1">
    <source>
        <dbReference type="Pfam" id="PF23069"/>
    </source>
</evidence>
<keyword evidence="3" id="KW-1185">Reference proteome</keyword>
<dbReference type="InterPro" id="IPR055470">
    <property type="entry name" value="DUF7042"/>
</dbReference>
<comment type="caution">
    <text evidence="2">The sequence shown here is derived from an EMBL/GenBank/DDBJ whole genome shotgun (WGS) entry which is preliminary data.</text>
</comment>
<gene>
    <name evidence="2" type="ORF">DGYR_LOCUS8350</name>
</gene>
<dbReference type="EMBL" id="CAJFCJ010000012">
    <property type="protein sequence ID" value="CAD5120232.1"/>
    <property type="molecule type" value="Genomic_DNA"/>
</dbReference>